<sequence>MLISSLLILTLAKASMSQFVSTQWEQKPPINSTPPLVCPSNSPVEYLEDVGCSKIRISYGGMYVPCCELKEKCYQTCGATKLLCEEQFRHCMLTSCPSVMEKHPEEGNATTCTQHWGRMGGDGPHMWRLSQSKEFSCDAFEEGQTKGGCSIKESSAYGIIKRDSLHWGILHADSFISRASRILPPNFSFSINIWKKATVS</sequence>
<proteinExistence type="predicted"/>
<accession>A0ABR2WP34</accession>
<protein>
    <submittedName>
        <fullName evidence="2">Uncharacterized protein</fullName>
    </submittedName>
</protein>
<organism evidence="2 3">
    <name type="scientific">Basidiobolus ranarum</name>
    <dbReference type="NCBI Taxonomy" id="34480"/>
    <lineage>
        <taxon>Eukaryota</taxon>
        <taxon>Fungi</taxon>
        <taxon>Fungi incertae sedis</taxon>
        <taxon>Zoopagomycota</taxon>
        <taxon>Entomophthoromycotina</taxon>
        <taxon>Basidiobolomycetes</taxon>
        <taxon>Basidiobolales</taxon>
        <taxon>Basidiobolaceae</taxon>
        <taxon>Basidiobolus</taxon>
    </lineage>
</organism>
<dbReference type="EMBL" id="JASJQH010000698">
    <property type="protein sequence ID" value="KAK9763232.1"/>
    <property type="molecule type" value="Genomic_DNA"/>
</dbReference>
<evidence type="ECO:0000313" key="2">
    <source>
        <dbReference type="EMBL" id="KAK9763232.1"/>
    </source>
</evidence>
<name>A0ABR2WP34_9FUNG</name>
<reference evidence="2 3" key="1">
    <citation type="submission" date="2023-04" db="EMBL/GenBank/DDBJ databases">
        <title>Genome of Basidiobolus ranarum AG-B5.</title>
        <authorList>
            <person name="Stajich J.E."/>
            <person name="Carter-House D."/>
            <person name="Gryganskyi A."/>
        </authorList>
    </citation>
    <scope>NUCLEOTIDE SEQUENCE [LARGE SCALE GENOMIC DNA]</scope>
    <source>
        <strain evidence="2 3">AG-B5</strain>
    </source>
</reference>
<comment type="caution">
    <text evidence="2">The sequence shown here is derived from an EMBL/GenBank/DDBJ whole genome shotgun (WGS) entry which is preliminary data.</text>
</comment>
<feature type="chain" id="PRO_5045438592" evidence="1">
    <location>
        <begin position="18"/>
        <end position="200"/>
    </location>
</feature>
<keyword evidence="3" id="KW-1185">Reference proteome</keyword>
<evidence type="ECO:0000256" key="1">
    <source>
        <dbReference type="SAM" id="SignalP"/>
    </source>
</evidence>
<keyword evidence="1" id="KW-0732">Signal</keyword>
<feature type="signal peptide" evidence="1">
    <location>
        <begin position="1"/>
        <end position="17"/>
    </location>
</feature>
<gene>
    <name evidence="2" type="ORF">K7432_010296</name>
</gene>
<evidence type="ECO:0000313" key="3">
    <source>
        <dbReference type="Proteomes" id="UP001479436"/>
    </source>
</evidence>
<dbReference type="Proteomes" id="UP001479436">
    <property type="component" value="Unassembled WGS sequence"/>
</dbReference>